<comment type="caution">
    <text evidence="1">The sequence shown here is derived from an EMBL/GenBank/DDBJ whole genome shotgun (WGS) entry which is preliminary data.</text>
</comment>
<evidence type="ECO:0000313" key="2">
    <source>
        <dbReference type="Proteomes" id="UP001331761"/>
    </source>
</evidence>
<feature type="non-terminal residue" evidence="1">
    <location>
        <position position="1"/>
    </location>
</feature>
<dbReference type="AlphaFoldDB" id="A0AAN8IGF4"/>
<protein>
    <submittedName>
        <fullName evidence="1">Uncharacterized protein</fullName>
    </submittedName>
</protein>
<dbReference type="EMBL" id="WIXE01015040">
    <property type="protein sequence ID" value="KAK5973814.1"/>
    <property type="molecule type" value="Genomic_DNA"/>
</dbReference>
<gene>
    <name evidence="1" type="ORF">GCK32_014017</name>
</gene>
<dbReference type="Proteomes" id="UP001331761">
    <property type="component" value="Unassembled WGS sequence"/>
</dbReference>
<name>A0AAN8IGF4_TRICO</name>
<keyword evidence="2" id="KW-1185">Reference proteome</keyword>
<proteinExistence type="predicted"/>
<reference evidence="1 2" key="1">
    <citation type="submission" date="2019-10" db="EMBL/GenBank/DDBJ databases">
        <title>Assembly and Annotation for the nematode Trichostrongylus colubriformis.</title>
        <authorList>
            <person name="Martin J."/>
        </authorList>
    </citation>
    <scope>NUCLEOTIDE SEQUENCE [LARGE SCALE GENOMIC DNA]</scope>
    <source>
        <strain evidence="1">G859</strain>
        <tissue evidence="1">Whole worm</tissue>
    </source>
</reference>
<organism evidence="1 2">
    <name type="scientific">Trichostrongylus colubriformis</name>
    <name type="common">Black scour worm</name>
    <dbReference type="NCBI Taxonomy" id="6319"/>
    <lineage>
        <taxon>Eukaryota</taxon>
        <taxon>Metazoa</taxon>
        <taxon>Ecdysozoa</taxon>
        <taxon>Nematoda</taxon>
        <taxon>Chromadorea</taxon>
        <taxon>Rhabditida</taxon>
        <taxon>Rhabditina</taxon>
        <taxon>Rhabditomorpha</taxon>
        <taxon>Strongyloidea</taxon>
        <taxon>Trichostrongylidae</taxon>
        <taxon>Trichostrongylus</taxon>
    </lineage>
</organism>
<sequence length="103" mass="11164">RKGKKERLGKRLVPLVQSLGVDGGQDNDVSILLDGRNMGKIMVDNGYGDGGYYGHNDHVGVDWKKGDVLQTFGIGSPFVGAGFMSDQAVTFPSLETFMRTGRE</sequence>
<accession>A0AAN8IGF4</accession>
<evidence type="ECO:0000313" key="1">
    <source>
        <dbReference type="EMBL" id="KAK5973814.1"/>
    </source>
</evidence>